<evidence type="ECO:0000256" key="2">
    <source>
        <dbReference type="ARBA" id="ARBA00022723"/>
    </source>
</evidence>
<dbReference type="InterPro" id="IPR001878">
    <property type="entry name" value="Znf_CCHC"/>
</dbReference>
<dbReference type="InterPro" id="IPR036875">
    <property type="entry name" value="Znf_CCHC_sf"/>
</dbReference>
<dbReference type="PANTHER" id="PTHR42648">
    <property type="entry name" value="TRANSPOSASE, PUTATIVE-RELATED"/>
    <property type="match status" value="1"/>
</dbReference>
<evidence type="ECO:0000259" key="8">
    <source>
        <dbReference type="PROSITE" id="PS50158"/>
    </source>
</evidence>
<evidence type="ECO:0008006" key="12">
    <source>
        <dbReference type="Google" id="ProtNLM"/>
    </source>
</evidence>
<evidence type="ECO:0000313" key="10">
    <source>
        <dbReference type="EMBL" id="WJZ89799.1"/>
    </source>
</evidence>
<dbReference type="Pfam" id="PF25597">
    <property type="entry name" value="SH3_retrovirus"/>
    <property type="match status" value="1"/>
</dbReference>
<dbReference type="InterPro" id="IPR057670">
    <property type="entry name" value="SH3_retrovirus"/>
</dbReference>
<evidence type="ECO:0000256" key="5">
    <source>
        <dbReference type="PROSITE-ProRule" id="PRU00047"/>
    </source>
</evidence>
<dbReference type="Pfam" id="PF00665">
    <property type="entry name" value="rve"/>
    <property type="match status" value="1"/>
</dbReference>
<name>A0ABY9C512_VITVI</name>
<keyword evidence="7" id="KW-1133">Transmembrane helix</keyword>
<dbReference type="SUPFAM" id="SSF56672">
    <property type="entry name" value="DNA/RNA polymerases"/>
    <property type="match status" value="1"/>
</dbReference>
<keyword evidence="5" id="KW-0862">Zinc</keyword>
<feature type="domain" description="CCHC-type" evidence="8">
    <location>
        <begin position="282"/>
        <end position="295"/>
    </location>
</feature>
<dbReference type="Pfam" id="PF07727">
    <property type="entry name" value="RVT_2"/>
    <property type="match status" value="1"/>
</dbReference>
<dbReference type="InterPro" id="IPR025724">
    <property type="entry name" value="GAG-pre-integrase_dom"/>
</dbReference>
<dbReference type="InterPro" id="IPR001584">
    <property type="entry name" value="Integrase_cat-core"/>
</dbReference>
<feature type="region of interest" description="Disordered" evidence="6">
    <location>
        <begin position="252"/>
        <end position="274"/>
    </location>
</feature>
<evidence type="ECO:0000313" key="11">
    <source>
        <dbReference type="Proteomes" id="UP001227230"/>
    </source>
</evidence>
<evidence type="ECO:0000256" key="6">
    <source>
        <dbReference type="SAM" id="MobiDB-lite"/>
    </source>
</evidence>
<dbReference type="Gene3D" id="3.30.420.10">
    <property type="entry name" value="Ribonuclease H-like superfamily/Ribonuclease H"/>
    <property type="match status" value="1"/>
</dbReference>
<dbReference type="InterPro" id="IPR043502">
    <property type="entry name" value="DNA/RNA_pol_sf"/>
</dbReference>
<organism evidence="10 11">
    <name type="scientific">Vitis vinifera</name>
    <name type="common">Grape</name>
    <dbReference type="NCBI Taxonomy" id="29760"/>
    <lineage>
        <taxon>Eukaryota</taxon>
        <taxon>Viridiplantae</taxon>
        <taxon>Streptophyta</taxon>
        <taxon>Embryophyta</taxon>
        <taxon>Tracheophyta</taxon>
        <taxon>Spermatophyta</taxon>
        <taxon>Magnoliopsida</taxon>
        <taxon>eudicotyledons</taxon>
        <taxon>Gunneridae</taxon>
        <taxon>Pentapetalae</taxon>
        <taxon>rosids</taxon>
        <taxon>Vitales</taxon>
        <taxon>Vitaceae</taxon>
        <taxon>Viteae</taxon>
        <taxon>Vitis</taxon>
    </lineage>
</organism>
<dbReference type="Proteomes" id="UP001227230">
    <property type="component" value="Chromosome 6"/>
</dbReference>
<dbReference type="InterPro" id="IPR054722">
    <property type="entry name" value="PolX-like_BBD"/>
</dbReference>
<dbReference type="Pfam" id="PF13976">
    <property type="entry name" value="gag_pre-integrs"/>
    <property type="match status" value="1"/>
</dbReference>
<protein>
    <recommendedName>
        <fullName evidence="12">Retrovirus-related Pol polyprotein from transposon TNT 1-94</fullName>
    </recommendedName>
</protein>
<sequence>MLKFTQRRILMISIVHCFYFILYLKLIMSIVLFCTVPTSLHSLASGMTIFDGSNFSEWYERVQFSLGVLDLDLALISDKPPEATDDSTPEQVEQSKAWSKSNRLSLMFMRMTIANNIKTSLPQTEFASEFLKSVEERFKRVDKSLAGTLMAELITMKYDGQKGIQQHILNMTEKAAKLKALGMGMDESFLVQFVLNSLPSQFAPFKIHYNTNSDQWNLNELTSKCIQEEVRLRQEGHNHALVVTHGVTKKKGKFKKGKNFPPKKSGPGEGSQSHDGKFTVSCYFCGKKGHVKKDCIKRKAWFEKRGINLSFVCYKSNLAEVPSNTWWIDSGATTHVTNLMQGFLTTRKPKESEKFLYMGNRLKVEVVAVGTYRLLLETGHRMDLLNTFYVPSISRNLVSLSKLDATGYSVLFSSGQLSLMLNSVTVGSGILCDGLYKISLNHEFAQALITLHSNVGSKRGLINENSSILWHRRLGHISRERIERLVKEGILQNLDFTDFHVCVDCIKGKQTKHTKKGATRSNELLEIIHTDICGPLSVPCFTGEKYFITFIDDLSRYGYVYLMHEKSQAIDIFEMFITEVERQLDKKIKIVRSDRGGEYYGRYDESGQNPGPFAKFLEKHGIRAQYTMPGTPQQNGVAERRNRTLMEMVRSMMSYSSVPISLWGEALKTAMYILNRVPSKAVPKTPFELWTGRKPSLRHIHIWGCPAEARIYNPHEKKLDSRTVSGYFIGYPDKSKGYRFYCPNHSVRIVETGNARFLENGEISGSNEPRKVDIEEIRVDIPPPFLPQEIIVPQPVQQVEDNEQNNRDGSLPLENIAIENAVEPPQPAPLRRSQRERRPVITDDYVVYLQESDFDIGIRKDPVSFSQAMESDDSSKWMEAMNEELKSMAHNGVWDLIELPNNCKPVGCKWVFKTKRDAKGNIERFKARLVAKGFTQKEGIDYKDTFSPVSKKDSLRIIMALVAHFDLELHQMDVKTAFLNGNLDEDIYMEQPEGFTKKGNEHLVCKLKKSIYGLKQASRQWYIKFNNTITSFGFKENIVDQCIYLKVSGSKFIFLILYVDDILLASSDLGLLHETKEYLSKNFHMVDMGETNYVIGIEIFRDRSRGVLGLSQKGYIDRVLERFNMQSCSSGIAPILKGDKLSKMQCPRNNIEREQMKKIPYASAVGSLMYAQTCTRPDISFAVGMLGRYQSDPGFEHWKAAKKVMRYLQGTKDYMLTYKRSEQLEVVGYSDSDYGGCLDSLKSTSGFVFMLANGAISWKSEKQSITASSTMEAEFVACFEASSHALWLRNFISGLGVVDSIAKPLRIYCDNTAAVFFSTNGKFSSGSKHMDLKYLVVKERVQKQQVSIENIRTTLMVADPLTKGLPPKAYLEHVMRMGLLSNP</sequence>
<dbReference type="Pfam" id="PF14223">
    <property type="entry name" value="Retrotran_gag_2"/>
    <property type="match status" value="1"/>
</dbReference>
<reference evidence="10 11" key="1">
    <citation type="journal article" date="2023" name="Hortic Res">
        <title>The complete reference genome for grapevine (Vitis vinifera L.) genetics and breeding.</title>
        <authorList>
            <person name="Shi X."/>
            <person name="Cao S."/>
            <person name="Wang X."/>
            <person name="Huang S."/>
            <person name="Wang Y."/>
            <person name="Liu Z."/>
            <person name="Liu W."/>
            <person name="Leng X."/>
            <person name="Peng Y."/>
            <person name="Wang N."/>
            <person name="Wang Y."/>
            <person name="Ma Z."/>
            <person name="Xu X."/>
            <person name="Zhang F."/>
            <person name="Xue H."/>
            <person name="Zhong H."/>
            <person name="Wang Y."/>
            <person name="Zhang K."/>
            <person name="Velt A."/>
            <person name="Avia K."/>
            <person name="Holtgrawe D."/>
            <person name="Grimplet J."/>
            <person name="Matus J.T."/>
            <person name="Ware D."/>
            <person name="Wu X."/>
            <person name="Wang H."/>
            <person name="Liu C."/>
            <person name="Fang Y."/>
            <person name="Rustenholz C."/>
            <person name="Cheng Z."/>
            <person name="Xiao H."/>
            <person name="Zhou Y."/>
        </authorList>
    </citation>
    <scope>NUCLEOTIDE SEQUENCE [LARGE SCALE GENOMIC DNA]</scope>
    <source>
        <strain evidence="11">cv. Pinot noir / PN40024</strain>
        <tissue evidence="10">Leaf</tissue>
    </source>
</reference>
<dbReference type="Pfam" id="PF22936">
    <property type="entry name" value="Pol_BBD"/>
    <property type="match status" value="1"/>
</dbReference>
<dbReference type="InterPro" id="IPR012337">
    <property type="entry name" value="RNaseH-like_sf"/>
</dbReference>
<feature type="transmembrane region" description="Helical" evidence="7">
    <location>
        <begin position="9"/>
        <end position="33"/>
    </location>
</feature>
<keyword evidence="7" id="KW-0812">Transmembrane</keyword>
<keyword evidence="4" id="KW-0378">Hydrolase</keyword>
<keyword evidence="1" id="KW-0645">Protease</keyword>
<feature type="domain" description="Integrase catalytic" evidence="9">
    <location>
        <begin position="519"/>
        <end position="694"/>
    </location>
</feature>
<dbReference type="InterPro" id="IPR036397">
    <property type="entry name" value="RNaseH_sf"/>
</dbReference>
<dbReference type="InterPro" id="IPR039537">
    <property type="entry name" value="Retrotran_Ty1/copia-like"/>
</dbReference>
<evidence type="ECO:0000256" key="3">
    <source>
        <dbReference type="ARBA" id="ARBA00022750"/>
    </source>
</evidence>
<keyword evidence="7" id="KW-0472">Membrane</keyword>
<keyword evidence="2" id="KW-0479">Metal-binding</keyword>
<dbReference type="PROSITE" id="PS50994">
    <property type="entry name" value="INTEGRASE"/>
    <property type="match status" value="1"/>
</dbReference>
<keyword evidence="11" id="KW-1185">Reference proteome</keyword>
<dbReference type="EMBL" id="CP126653">
    <property type="protein sequence ID" value="WJZ89799.1"/>
    <property type="molecule type" value="Genomic_DNA"/>
</dbReference>
<proteinExistence type="predicted"/>
<evidence type="ECO:0000256" key="1">
    <source>
        <dbReference type="ARBA" id="ARBA00022670"/>
    </source>
</evidence>
<dbReference type="PROSITE" id="PS50158">
    <property type="entry name" value="ZF_CCHC"/>
    <property type="match status" value="1"/>
</dbReference>
<gene>
    <name evidence="10" type="ORF">VitviT2T_008990</name>
</gene>
<dbReference type="SUPFAM" id="SSF57756">
    <property type="entry name" value="Retrovirus zinc finger-like domains"/>
    <property type="match status" value="1"/>
</dbReference>
<dbReference type="SUPFAM" id="SSF53098">
    <property type="entry name" value="Ribonuclease H-like"/>
    <property type="match status" value="1"/>
</dbReference>
<accession>A0ABY9C512</accession>
<evidence type="ECO:0000256" key="4">
    <source>
        <dbReference type="ARBA" id="ARBA00022801"/>
    </source>
</evidence>
<evidence type="ECO:0000256" key="7">
    <source>
        <dbReference type="SAM" id="Phobius"/>
    </source>
</evidence>
<dbReference type="PANTHER" id="PTHR42648:SF28">
    <property type="entry name" value="TRANSPOSON-ENCODED PROTEIN WITH RIBONUCLEASE H-LIKE AND RETROVIRUS ZINC FINGER-LIKE DOMAINS"/>
    <property type="match status" value="1"/>
</dbReference>
<dbReference type="InterPro" id="IPR013103">
    <property type="entry name" value="RVT_2"/>
</dbReference>
<keyword evidence="3" id="KW-0064">Aspartyl protease</keyword>
<dbReference type="SMART" id="SM00343">
    <property type="entry name" value="ZnF_C2HC"/>
    <property type="match status" value="1"/>
</dbReference>
<dbReference type="CDD" id="cd09272">
    <property type="entry name" value="RNase_HI_RT_Ty1"/>
    <property type="match status" value="1"/>
</dbReference>
<keyword evidence="5" id="KW-0863">Zinc-finger</keyword>
<evidence type="ECO:0000259" key="9">
    <source>
        <dbReference type="PROSITE" id="PS50994"/>
    </source>
</evidence>